<gene>
    <name evidence="1" type="ORF">AKJ09_00344</name>
</gene>
<dbReference type="EMBL" id="CP012333">
    <property type="protein sequence ID" value="AKU93680.1"/>
    <property type="molecule type" value="Genomic_DNA"/>
</dbReference>
<keyword evidence="2" id="KW-1185">Reference proteome</keyword>
<dbReference type="AlphaFoldDB" id="A0A0K1PJH8"/>
<organism evidence="1 2">
    <name type="scientific">Labilithrix luteola</name>
    <dbReference type="NCBI Taxonomy" id="1391654"/>
    <lineage>
        <taxon>Bacteria</taxon>
        <taxon>Pseudomonadati</taxon>
        <taxon>Myxococcota</taxon>
        <taxon>Polyangia</taxon>
        <taxon>Polyangiales</taxon>
        <taxon>Labilitrichaceae</taxon>
        <taxon>Labilithrix</taxon>
    </lineage>
</organism>
<evidence type="ECO:0000313" key="1">
    <source>
        <dbReference type="EMBL" id="AKU93680.1"/>
    </source>
</evidence>
<sequence length="161" mass="17885">MSFGAPAEAAAANDFGFASAQLVFEDGSLAPSAVVVTGPVEGTSRILTHEMVHAEMRAWVDYDRLPTWFNEGTATFLAAEPRCEPNAPNDIDVRLLVTKAQWQRHLRKTRRTRDTYCAARHEVERWLTRESGDHARAEAIRALMIAVGEGTPFDRAFDAAR</sequence>
<proteinExistence type="predicted"/>
<accession>A0A0K1PJH8</accession>
<name>A0A0K1PJH8_9BACT</name>
<protein>
    <submittedName>
        <fullName evidence="1">Uncharacterized protein</fullName>
    </submittedName>
</protein>
<dbReference type="OrthoDB" id="43895at2"/>
<dbReference type="RefSeq" id="WP_146645399.1">
    <property type="nucleotide sequence ID" value="NZ_CP012333.1"/>
</dbReference>
<dbReference type="KEGG" id="llu:AKJ09_00344"/>
<dbReference type="Proteomes" id="UP000064967">
    <property type="component" value="Chromosome"/>
</dbReference>
<reference evidence="1 2" key="1">
    <citation type="submission" date="2015-08" db="EMBL/GenBank/DDBJ databases">
        <authorList>
            <person name="Babu N.S."/>
            <person name="Beckwith C.J."/>
            <person name="Beseler K.G."/>
            <person name="Brison A."/>
            <person name="Carone J.V."/>
            <person name="Caskin T.P."/>
            <person name="Diamond M."/>
            <person name="Durham M.E."/>
            <person name="Foxe J.M."/>
            <person name="Go M."/>
            <person name="Henderson B.A."/>
            <person name="Jones I.B."/>
            <person name="McGettigan J.A."/>
            <person name="Micheletti S.J."/>
            <person name="Nasrallah M.E."/>
            <person name="Ortiz D."/>
            <person name="Piller C.R."/>
            <person name="Privatt S.R."/>
            <person name="Schneider S.L."/>
            <person name="Sharp S."/>
            <person name="Smith T.C."/>
            <person name="Stanton J.D."/>
            <person name="Ullery H.E."/>
            <person name="Wilson R.J."/>
            <person name="Serrano M.G."/>
            <person name="Buck G."/>
            <person name="Lee V."/>
            <person name="Wang Y."/>
            <person name="Carvalho R."/>
            <person name="Voegtly L."/>
            <person name="Shi R."/>
            <person name="Duckworth R."/>
            <person name="Johnson A."/>
            <person name="Loviza R."/>
            <person name="Walstead R."/>
            <person name="Shah Z."/>
            <person name="Kiflezghi M."/>
            <person name="Wade K."/>
            <person name="Ball S.L."/>
            <person name="Bradley K.W."/>
            <person name="Asai D.J."/>
            <person name="Bowman C.A."/>
            <person name="Russell D.A."/>
            <person name="Pope W.H."/>
            <person name="Jacobs-Sera D."/>
            <person name="Hendrix R.W."/>
            <person name="Hatfull G.F."/>
        </authorList>
    </citation>
    <scope>NUCLEOTIDE SEQUENCE [LARGE SCALE GENOMIC DNA]</scope>
    <source>
        <strain evidence="1 2">DSM 27648</strain>
    </source>
</reference>
<evidence type="ECO:0000313" key="2">
    <source>
        <dbReference type="Proteomes" id="UP000064967"/>
    </source>
</evidence>